<evidence type="ECO:0000256" key="1">
    <source>
        <dbReference type="SAM" id="Phobius"/>
    </source>
</evidence>
<proteinExistence type="predicted"/>
<keyword evidence="1" id="KW-1133">Transmembrane helix</keyword>
<gene>
    <name evidence="2" type="ORF">NCTC9177_05424</name>
</gene>
<keyword evidence="1" id="KW-0472">Membrane</keyword>
<dbReference type="Proteomes" id="UP000254545">
    <property type="component" value="Unassembled WGS sequence"/>
</dbReference>
<comment type="caution">
    <text evidence="2">The sequence shown here is derived from an EMBL/GenBank/DDBJ whole genome shotgun (WGS) entry which is preliminary data.</text>
</comment>
<organism evidence="2 3">
    <name type="scientific">Klebsiella variicola</name>
    <dbReference type="NCBI Taxonomy" id="244366"/>
    <lineage>
        <taxon>Bacteria</taxon>
        <taxon>Pseudomonadati</taxon>
        <taxon>Pseudomonadota</taxon>
        <taxon>Gammaproteobacteria</taxon>
        <taxon>Enterobacterales</taxon>
        <taxon>Enterobacteriaceae</taxon>
        <taxon>Klebsiella/Raoultella group</taxon>
        <taxon>Klebsiella</taxon>
        <taxon>Klebsiella pneumoniae complex</taxon>
    </lineage>
</organism>
<accession>A0A7H4MMG2</accession>
<name>A0A7H4MMG2_KLEVA</name>
<protein>
    <submittedName>
        <fullName evidence="2">Uncharacterized protein</fullName>
    </submittedName>
</protein>
<reference evidence="2 3" key="1">
    <citation type="submission" date="2018-06" db="EMBL/GenBank/DDBJ databases">
        <authorList>
            <consortium name="Pathogen Informatics"/>
            <person name="Doyle S."/>
        </authorList>
    </citation>
    <scope>NUCLEOTIDE SEQUENCE [LARGE SCALE GENOMIC DNA]</scope>
    <source>
        <strain evidence="2 3">NCTC9177</strain>
    </source>
</reference>
<dbReference type="AlphaFoldDB" id="A0A7H4MMG2"/>
<evidence type="ECO:0000313" key="2">
    <source>
        <dbReference type="EMBL" id="STS91512.1"/>
    </source>
</evidence>
<dbReference type="EMBL" id="UGKR01000003">
    <property type="protein sequence ID" value="STS91512.1"/>
    <property type="molecule type" value="Genomic_DNA"/>
</dbReference>
<evidence type="ECO:0000313" key="3">
    <source>
        <dbReference type="Proteomes" id="UP000254545"/>
    </source>
</evidence>
<sequence length="46" mass="5671">MAINPDWLVKAEGNRNYHQGGMRYYFLIFMFYKLFFLKSRHHGRIC</sequence>
<feature type="transmembrane region" description="Helical" evidence="1">
    <location>
        <begin position="20"/>
        <end position="37"/>
    </location>
</feature>
<keyword evidence="1" id="KW-0812">Transmembrane</keyword>